<evidence type="ECO:0000256" key="8">
    <source>
        <dbReference type="ARBA" id="ARBA00022989"/>
    </source>
</evidence>
<dbReference type="InterPro" id="IPR036950">
    <property type="entry name" value="PBP_transglycosylase"/>
</dbReference>
<keyword evidence="4" id="KW-0808">Transferase</keyword>
<dbReference type="RefSeq" id="WP_199393512.1">
    <property type="nucleotide sequence ID" value="NZ_JAEMHK010000001.1"/>
</dbReference>
<dbReference type="InterPro" id="IPR011812">
    <property type="entry name" value="Pep_trsgly"/>
</dbReference>
<feature type="compositionally biased region" description="Low complexity" evidence="11">
    <location>
        <begin position="313"/>
        <end position="323"/>
    </location>
</feature>
<dbReference type="EMBL" id="JAEMHK010000001">
    <property type="protein sequence ID" value="MBJ6799001.1"/>
    <property type="molecule type" value="Genomic_DNA"/>
</dbReference>
<comment type="caution">
    <text evidence="14">The sequence shown here is derived from an EMBL/GenBank/DDBJ whole genome shotgun (WGS) entry which is preliminary data.</text>
</comment>
<evidence type="ECO:0000313" key="15">
    <source>
        <dbReference type="Proteomes" id="UP000641025"/>
    </source>
</evidence>
<evidence type="ECO:0000256" key="12">
    <source>
        <dbReference type="SAM" id="Phobius"/>
    </source>
</evidence>
<evidence type="ECO:0000256" key="5">
    <source>
        <dbReference type="ARBA" id="ARBA00022692"/>
    </source>
</evidence>
<evidence type="ECO:0000256" key="4">
    <source>
        <dbReference type="ARBA" id="ARBA00022679"/>
    </source>
</evidence>
<dbReference type="PANTHER" id="PTHR30400:SF0">
    <property type="entry name" value="BIOSYNTHETIC PEPTIDOGLYCAN TRANSGLYCOSYLASE"/>
    <property type="match status" value="1"/>
</dbReference>
<keyword evidence="6" id="KW-0133">Cell shape</keyword>
<evidence type="ECO:0000256" key="9">
    <source>
        <dbReference type="ARBA" id="ARBA00023136"/>
    </source>
</evidence>
<dbReference type="Pfam" id="PF00912">
    <property type="entry name" value="Transgly"/>
    <property type="match status" value="1"/>
</dbReference>
<gene>
    <name evidence="14" type="ORF">JFN90_02495</name>
</gene>
<keyword evidence="7" id="KW-0573">Peptidoglycan synthesis</keyword>
<dbReference type="Gene3D" id="1.10.3810.10">
    <property type="entry name" value="Biosynthetic peptidoglycan transglycosylase-like"/>
    <property type="match status" value="1"/>
</dbReference>
<dbReference type="InterPro" id="IPR001264">
    <property type="entry name" value="Glyco_trans_51"/>
</dbReference>
<name>A0ABS0YM09_9BACT</name>
<sequence length="323" mass="35742">MKLKKYLLWGAGLCAIYAVYVAISLFFVPPVTVLKDKKMNITIQVKDWQGNYHPLVVGPKNRYWTPLSQIPSEMKWAVILAEDASFYKHEGIDVKAIKEAIKYDLEKQSFARGASTITQQVAKNLFLSREKTLTRKAKELYLAKRMEQEITKGRIIELYLNVIELGPMVHGIGHGARYYFGKSPAALTPRECAFLAAMLPGPRVAYNPYKNLDKVLKRSNMILRLLANKGVLSSGEYQAALAETPNIGRMQKKVDESIKQVEVMANHTSATVPQGLTSEPDKGQAEPGAAPAEQHPAAAEPAPEKPQEDAAPAKDAAPAQDKQ</sequence>
<dbReference type="InterPro" id="IPR023346">
    <property type="entry name" value="Lysozyme-like_dom_sf"/>
</dbReference>
<keyword evidence="10" id="KW-0961">Cell wall biogenesis/degradation</keyword>
<dbReference type="SUPFAM" id="SSF53955">
    <property type="entry name" value="Lysozyme-like"/>
    <property type="match status" value="1"/>
</dbReference>
<evidence type="ECO:0000256" key="6">
    <source>
        <dbReference type="ARBA" id="ARBA00022960"/>
    </source>
</evidence>
<keyword evidence="2" id="KW-0997">Cell inner membrane</keyword>
<keyword evidence="1" id="KW-1003">Cell membrane</keyword>
<protein>
    <submittedName>
        <fullName evidence="14">Transglycosylase domain-containing protein</fullName>
    </submittedName>
</protein>
<dbReference type="PANTHER" id="PTHR30400">
    <property type="entry name" value="MONOFUNCTIONAL BIOSYNTHETIC PEPTIDOGLYCAN TRANSGLYCOSYLASE"/>
    <property type="match status" value="1"/>
</dbReference>
<accession>A0ABS0YM09</accession>
<feature type="domain" description="Glycosyl transferase family 51" evidence="13">
    <location>
        <begin position="59"/>
        <end position="224"/>
    </location>
</feature>
<evidence type="ECO:0000256" key="2">
    <source>
        <dbReference type="ARBA" id="ARBA00022519"/>
    </source>
</evidence>
<feature type="compositionally biased region" description="Basic and acidic residues" evidence="11">
    <location>
        <begin position="302"/>
        <end position="312"/>
    </location>
</feature>
<feature type="compositionally biased region" description="Polar residues" evidence="11">
    <location>
        <begin position="268"/>
        <end position="277"/>
    </location>
</feature>
<evidence type="ECO:0000256" key="11">
    <source>
        <dbReference type="SAM" id="MobiDB-lite"/>
    </source>
</evidence>
<evidence type="ECO:0000256" key="10">
    <source>
        <dbReference type="ARBA" id="ARBA00023316"/>
    </source>
</evidence>
<keyword evidence="8 12" id="KW-1133">Transmembrane helix</keyword>
<evidence type="ECO:0000256" key="3">
    <source>
        <dbReference type="ARBA" id="ARBA00022676"/>
    </source>
</evidence>
<keyword evidence="9 12" id="KW-0472">Membrane</keyword>
<proteinExistence type="predicted"/>
<evidence type="ECO:0000313" key="14">
    <source>
        <dbReference type="EMBL" id="MBJ6799001.1"/>
    </source>
</evidence>
<evidence type="ECO:0000259" key="13">
    <source>
        <dbReference type="Pfam" id="PF00912"/>
    </source>
</evidence>
<organism evidence="14 15">
    <name type="scientific">Geomonas propionica</name>
    <dbReference type="NCBI Taxonomy" id="2798582"/>
    <lineage>
        <taxon>Bacteria</taxon>
        <taxon>Pseudomonadati</taxon>
        <taxon>Thermodesulfobacteriota</taxon>
        <taxon>Desulfuromonadia</taxon>
        <taxon>Geobacterales</taxon>
        <taxon>Geobacteraceae</taxon>
        <taxon>Geomonas</taxon>
    </lineage>
</organism>
<evidence type="ECO:0000256" key="7">
    <source>
        <dbReference type="ARBA" id="ARBA00022984"/>
    </source>
</evidence>
<keyword evidence="5 12" id="KW-0812">Transmembrane</keyword>
<evidence type="ECO:0000256" key="1">
    <source>
        <dbReference type="ARBA" id="ARBA00022475"/>
    </source>
</evidence>
<keyword evidence="3" id="KW-0328">Glycosyltransferase</keyword>
<reference evidence="14 15" key="1">
    <citation type="submission" date="2020-12" db="EMBL/GenBank/DDBJ databases">
        <title>Geomonas sp. Red259, isolated from paddy soil.</title>
        <authorList>
            <person name="Xu Z."/>
            <person name="Zhang Z."/>
            <person name="Masuda Y."/>
            <person name="Itoh H."/>
            <person name="Senoo K."/>
        </authorList>
    </citation>
    <scope>NUCLEOTIDE SEQUENCE [LARGE SCALE GENOMIC DNA]</scope>
    <source>
        <strain evidence="14 15">Red259</strain>
    </source>
</reference>
<keyword evidence="15" id="KW-1185">Reference proteome</keyword>
<feature type="region of interest" description="Disordered" evidence="11">
    <location>
        <begin position="268"/>
        <end position="323"/>
    </location>
</feature>
<feature type="transmembrane region" description="Helical" evidence="12">
    <location>
        <begin position="6"/>
        <end position="28"/>
    </location>
</feature>
<feature type="compositionally biased region" description="Low complexity" evidence="11">
    <location>
        <begin position="285"/>
        <end position="301"/>
    </location>
</feature>
<dbReference type="Proteomes" id="UP000641025">
    <property type="component" value="Unassembled WGS sequence"/>
</dbReference>